<name>A0A8B6EJ29_MYTGA</name>
<dbReference type="Proteomes" id="UP000596742">
    <property type="component" value="Unassembled WGS sequence"/>
</dbReference>
<protein>
    <recommendedName>
        <fullName evidence="6">Mab-21-like HhH/H2TH-like domain-containing protein</fullName>
    </recommendedName>
</protein>
<dbReference type="PANTHER" id="PTHR10656:SF69">
    <property type="entry name" value="MAB-21-LIKE HHH_H2TH-LIKE DOMAIN-CONTAINING PROTEIN"/>
    <property type="match status" value="1"/>
</dbReference>
<dbReference type="Pfam" id="PF03281">
    <property type="entry name" value="Mab-21"/>
    <property type="match status" value="1"/>
</dbReference>
<dbReference type="InterPro" id="IPR046903">
    <property type="entry name" value="Mab-21-like_nuc_Trfase"/>
</dbReference>
<evidence type="ECO:0000256" key="1">
    <source>
        <dbReference type="ARBA" id="ARBA00008307"/>
    </source>
</evidence>
<dbReference type="AlphaFoldDB" id="A0A8B6EJ29"/>
<organism evidence="4 5">
    <name type="scientific">Mytilus galloprovincialis</name>
    <name type="common">Mediterranean mussel</name>
    <dbReference type="NCBI Taxonomy" id="29158"/>
    <lineage>
        <taxon>Eukaryota</taxon>
        <taxon>Metazoa</taxon>
        <taxon>Spiralia</taxon>
        <taxon>Lophotrochozoa</taxon>
        <taxon>Mollusca</taxon>
        <taxon>Bivalvia</taxon>
        <taxon>Autobranchia</taxon>
        <taxon>Pteriomorphia</taxon>
        <taxon>Mytilida</taxon>
        <taxon>Mytiloidea</taxon>
        <taxon>Mytilidae</taxon>
        <taxon>Mytilinae</taxon>
        <taxon>Mytilus</taxon>
    </lineage>
</organism>
<evidence type="ECO:0000259" key="3">
    <source>
        <dbReference type="Pfam" id="PF20266"/>
    </source>
</evidence>
<accession>A0A8B6EJ29</accession>
<sequence length="632" mass="74418">MEINKDACRRLYNHLCKTIGSEEVVTKRRRFFASVDYFTERTDLTPITSGSRAEGLDMGSDLDIMGLFPNVHISEERTEDSFLIPNNIVMDTDECKPCFSQLKGYSCHFDSLIKLALTPHGQEYRLESERIRYLLLSVIGLFTFAHGPCVSDETERGLCDITVCLRCPVWINQAKPWIKRERYWPSPFLVSRIYSYGTLFVPIGCKDSPNEHLEWRISFSVAEKHLIFSFTHTQFLCYALMKLLLKQVIDKNKQFNDLLCSYFMKTVVFWVCEESNPSFWRSENLWPCFMKCLKRLIYCITYKCLPHYFIIENNLFECRFNRQHPEFLKFLNDLWSRGIYMFSCCAVFSNFFNDVLFAQNMSVIEVVCSNLTAVSLQISRPFIRIFGLVSLLHPPDRQMNRGKLFIKRFMKYATTDFMPLIVFTQFCQLVGKTMNIHSECPSKLKYKLVKQYLPYLITGLRVDAVSGWMYLATYYYCIGKYKVSLQLIHHALSECTSDKLFHVNNIRIANDLSEIEKDGIRRKLWKCRHLYKKHVIHEISFYYNSRVIPPELDVQLTTATFIPPLQAILDLRSSIDERYFNCEESSYGEAYKCLAIALEIYGEKEDAERYYHEYRLRRNGFDAFIFDMLKNI</sequence>
<dbReference type="PANTHER" id="PTHR10656">
    <property type="entry name" value="CELL FATE DETERMINING PROTEIN MAB21-RELATED"/>
    <property type="match status" value="1"/>
</dbReference>
<comment type="similarity">
    <text evidence="1">Belongs to the mab-21 family.</text>
</comment>
<dbReference type="Pfam" id="PF20266">
    <property type="entry name" value="Mab-21_C"/>
    <property type="match status" value="1"/>
</dbReference>
<dbReference type="EMBL" id="UYJE01005180">
    <property type="protein sequence ID" value="VDI34685.1"/>
    <property type="molecule type" value="Genomic_DNA"/>
</dbReference>
<reference evidence="4" key="1">
    <citation type="submission" date="2018-11" db="EMBL/GenBank/DDBJ databases">
        <authorList>
            <person name="Alioto T."/>
            <person name="Alioto T."/>
        </authorList>
    </citation>
    <scope>NUCLEOTIDE SEQUENCE</scope>
</reference>
<evidence type="ECO:0008006" key="6">
    <source>
        <dbReference type="Google" id="ProtNLM"/>
    </source>
</evidence>
<dbReference type="Gene3D" id="1.10.1410.40">
    <property type="match status" value="1"/>
</dbReference>
<evidence type="ECO:0000313" key="5">
    <source>
        <dbReference type="Proteomes" id="UP000596742"/>
    </source>
</evidence>
<comment type="caution">
    <text evidence="4">The sequence shown here is derived from an EMBL/GenBank/DDBJ whole genome shotgun (WGS) entry which is preliminary data.</text>
</comment>
<proteinExistence type="inferred from homology"/>
<feature type="domain" description="Mab-21-like nucleotidyltransferase" evidence="2">
    <location>
        <begin position="160"/>
        <end position="227"/>
    </location>
</feature>
<evidence type="ECO:0000259" key="2">
    <source>
        <dbReference type="Pfam" id="PF03281"/>
    </source>
</evidence>
<evidence type="ECO:0000313" key="4">
    <source>
        <dbReference type="EMBL" id="VDI34685.1"/>
    </source>
</evidence>
<feature type="domain" description="Mab-21-like HhH/H2TH-like" evidence="3">
    <location>
        <begin position="237"/>
        <end position="318"/>
    </location>
</feature>
<dbReference type="SMART" id="SM01265">
    <property type="entry name" value="Mab-21"/>
    <property type="match status" value="1"/>
</dbReference>
<gene>
    <name evidence="4" type="ORF">MGAL_10B019543</name>
</gene>
<keyword evidence="5" id="KW-1185">Reference proteome</keyword>
<dbReference type="InterPro" id="IPR046906">
    <property type="entry name" value="Mab-21_HhH/H2TH-like"/>
</dbReference>
<dbReference type="OrthoDB" id="5947963at2759"/>
<dbReference type="InterPro" id="IPR024810">
    <property type="entry name" value="MAB21L/cGLR"/>
</dbReference>